<dbReference type="AlphaFoldDB" id="A0A542X844"/>
<keyword evidence="1" id="KW-1133">Transmembrane helix</keyword>
<evidence type="ECO:0000256" key="1">
    <source>
        <dbReference type="SAM" id="Phobius"/>
    </source>
</evidence>
<gene>
    <name evidence="2" type="ORF">FB554_0128</name>
</gene>
<dbReference type="Proteomes" id="UP000318336">
    <property type="component" value="Unassembled WGS sequence"/>
</dbReference>
<keyword evidence="1" id="KW-0472">Membrane</keyword>
<dbReference type="EMBL" id="VFOK01000001">
    <property type="protein sequence ID" value="TQL32013.1"/>
    <property type="molecule type" value="Genomic_DNA"/>
</dbReference>
<dbReference type="Pfam" id="PF14012">
    <property type="entry name" value="DUF4229"/>
    <property type="match status" value="1"/>
</dbReference>
<keyword evidence="3" id="KW-1185">Reference proteome</keyword>
<name>A0A542X844_9MICO</name>
<dbReference type="RefSeq" id="WP_142004170.1">
    <property type="nucleotide sequence ID" value="NZ_CAJTBP010000001.1"/>
</dbReference>
<comment type="caution">
    <text evidence="2">The sequence shown here is derived from an EMBL/GenBank/DDBJ whole genome shotgun (WGS) entry which is preliminary data.</text>
</comment>
<protein>
    <submittedName>
        <fullName evidence="2">Uncharacterized protein DUF4229</fullName>
    </submittedName>
</protein>
<accession>A0A542X844</accession>
<feature type="transmembrane region" description="Helical" evidence="1">
    <location>
        <begin position="5"/>
        <end position="21"/>
    </location>
</feature>
<sequence length="79" mass="9077">MLRYTLLRLLVFFGMMCALYLVGMRGILLLVISALASAILSVFLLAGPREQFAQQIDEKVQARRARAEEHRTYEDDDEE</sequence>
<feature type="transmembrane region" description="Helical" evidence="1">
    <location>
        <begin position="27"/>
        <end position="46"/>
    </location>
</feature>
<proteinExistence type="predicted"/>
<evidence type="ECO:0000313" key="2">
    <source>
        <dbReference type="EMBL" id="TQL32013.1"/>
    </source>
</evidence>
<reference evidence="2 3" key="1">
    <citation type="submission" date="2019-06" db="EMBL/GenBank/DDBJ databases">
        <title>Sequencing the genomes of 1000 actinobacteria strains.</title>
        <authorList>
            <person name="Klenk H.-P."/>
        </authorList>
    </citation>
    <scope>NUCLEOTIDE SEQUENCE [LARGE SCALE GENOMIC DNA]</scope>
    <source>
        <strain evidence="2 3">DSM 24617</strain>
    </source>
</reference>
<dbReference type="InterPro" id="IPR025323">
    <property type="entry name" value="DUF4229"/>
</dbReference>
<dbReference type="OrthoDB" id="5149428at2"/>
<organism evidence="2 3">
    <name type="scientific">Barrientosiimonas humi</name>
    <dbReference type="NCBI Taxonomy" id="999931"/>
    <lineage>
        <taxon>Bacteria</taxon>
        <taxon>Bacillati</taxon>
        <taxon>Actinomycetota</taxon>
        <taxon>Actinomycetes</taxon>
        <taxon>Micrococcales</taxon>
        <taxon>Dermacoccaceae</taxon>
        <taxon>Barrientosiimonas</taxon>
    </lineage>
</organism>
<evidence type="ECO:0000313" key="3">
    <source>
        <dbReference type="Proteomes" id="UP000318336"/>
    </source>
</evidence>
<keyword evidence="1" id="KW-0812">Transmembrane</keyword>